<evidence type="ECO:0000313" key="2">
    <source>
        <dbReference type="Proteomes" id="UP001595824"/>
    </source>
</evidence>
<proteinExistence type="predicted"/>
<reference evidence="2" key="1">
    <citation type="journal article" date="2019" name="Int. J. Syst. Evol. Microbiol.">
        <title>The Global Catalogue of Microorganisms (GCM) 10K type strain sequencing project: providing services to taxonomists for standard genome sequencing and annotation.</title>
        <authorList>
            <consortium name="The Broad Institute Genomics Platform"/>
            <consortium name="The Broad Institute Genome Sequencing Center for Infectious Disease"/>
            <person name="Wu L."/>
            <person name="Ma J."/>
        </authorList>
    </citation>
    <scope>NUCLEOTIDE SEQUENCE [LARGE SCALE GENOMIC DNA]</scope>
    <source>
        <strain evidence="2">PCU 347</strain>
    </source>
</reference>
<accession>A0ABV8TDX3</accession>
<dbReference type="RefSeq" id="WP_381739197.1">
    <property type="nucleotide sequence ID" value="NZ_JBHSDP010000014.1"/>
</dbReference>
<gene>
    <name evidence="1" type="ORF">ACFPC0_13715</name>
</gene>
<organism evidence="1 2">
    <name type="scientific">Streptomyces andamanensis</name>
    <dbReference type="NCBI Taxonomy" id="1565035"/>
    <lineage>
        <taxon>Bacteria</taxon>
        <taxon>Bacillati</taxon>
        <taxon>Actinomycetota</taxon>
        <taxon>Actinomycetes</taxon>
        <taxon>Kitasatosporales</taxon>
        <taxon>Streptomycetaceae</taxon>
        <taxon>Streptomyces</taxon>
    </lineage>
</organism>
<dbReference type="EMBL" id="JBHSDP010000014">
    <property type="protein sequence ID" value="MFC4328861.1"/>
    <property type="molecule type" value="Genomic_DNA"/>
</dbReference>
<name>A0ABV8TDX3_9ACTN</name>
<sequence>MTAPYWDGTQWAGFGVNVGHGMYGDIHIHPPVPADGRQHDRRRMLSPISAARHAEVRSALITLVHACERAVAALSSTGLSRPGGRSEDHDTD</sequence>
<evidence type="ECO:0000313" key="1">
    <source>
        <dbReference type="EMBL" id="MFC4328861.1"/>
    </source>
</evidence>
<protein>
    <submittedName>
        <fullName evidence="1">Uncharacterized protein</fullName>
    </submittedName>
</protein>
<keyword evidence="2" id="KW-1185">Reference proteome</keyword>
<comment type="caution">
    <text evidence="1">The sequence shown here is derived from an EMBL/GenBank/DDBJ whole genome shotgun (WGS) entry which is preliminary data.</text>
</comment>
<dbReference type="Proteomes" id="UP001595824">
    <property type="component" value="Unassembled WGS sequence"/>
</dbReference>